<dbReference type="Gene3D" id="1.20.1090.10">
    <property type="entry name" value="Dehydroquinate synthase-like - alpha domain"/>
    <property type="match status" value="1"/>
</dbReference>
<comment type="subcellular location">
    <subcellularLocation>
        <location evidence="9">Cytoplasm</location>
    </subcellularLocation>
</comment>
<dbReference type="GO" id="GO:0003856">
    <property type="term" value="F:3-dehydroquinate synthase activity"/>
    <property type="evidence" value="ECO:0007669"/>
    <property type="project" value="UniProtKB-UniRule"/>
</dbReference>
<dbReference type="NCBIfam" id="TIGR01357">
    <property type="entry name" value="aroB"/>
    <property type="match status" value="1"/>
</dbReference>
<keyword evidence="8 9" id="KW-0170">Cobalt</keyword>
<dbReference type="GO" id="GO:0009423">
    <property type="term" value="P:chorismate biosynthetic process"/>
    <property type="evidence" value="ECO:0007669"/>
    <property type="project" value="UniProtKB-UniRule"/>
</dbReference>
<dbReference type="GO" id="GO:0000166">
    <property type="term" value="F:nucleotide binding"/>
    <property type="evidence" value="ECO:0007669"/>
    <property type="project" value="UniProtKB-KW"/>
</dbReference>
<dbReference type="CDD" id="cd08195">
    <property type="entry name" value="DHQS"/>
    <property type="match status" value="1"/>
</dbReference>
<evidence type="ECO:0000256" key="9">
    <source>
        <dbReference type="HAMAP-Rule" id="MF_00110"/>
    </source>
</evidence>
<dbReference type="InterPro" id="IPR016037">
    <property type="entry name" value="DHQ_synth_AroB"/>
</dbReference>
<evidence type="ECO:0000259" key="12">
    <source>
        <dbReference type="Pfam" id="PF24621"/>
    </source>
</evidence>
<dbReference type="SUPFAM" id="SSF56796">
    <property type="entry name" value="Dehydroquinate synthase-like"/>
    <property type="match status" value="1"/>
</dbReference>
<dbReference type="GO" id="GO:0005737">
    <property type="term" value="C:cytoplasm"/>
    <property type="evidence" value="ECO:0007669"/>
    <property type="project" value="UniProtKB-SubCell"/>
</dbReference>
<reference evidence="13 15" key="1">
    <citation type="submission" date="2016-10" db="EMBL/GenBank/DDBJ databases">
        <title>Complete Genome Sequence of Acetogen Clostridium formicoaceticum ATCC 27076.</title>
        <authorList>
            <person name="Bao T."/>
            <person name="Cheng C."/>
            <person name="Zhao J."/>
            <person name="Yang S.-T."/>
            <person name="Wang J."/>
            <person name="Wang M."/>
        </authorList>
    </citation>
    <scope>NUCLEOTIDE SEQUENCE [LARGE SCALE GENOMIC DNA]</scope>
    <source>
        <strain evidence="13 15">ATCC 27076</strain>
    </source>
</reference>
<evidence type="ECO:0000256" key="7">
    <source>
        <dbReference type="ARBA" id="ARBA00023239"/>
    </source>
</evidence>
<keyword evidence="4 9" id="KW-0547">Nucleotide-binding</keyword>
<name>A0AAC9WEV5_9CLOT</name>
<dbReference type="Gene3D" id="3.40.50.1970">
    <property type="match status" value="1"/>
</dbReference>
<dbReference type="FunFam" id="3.40.50.1970:FF:000007">
    <property type="entry name" value="Pentafunctional AROM polypeptide"/>
    <property type="match status" value="1"/>
</dbReference>
<feature type="binding site" evidence="9">
    <location>
        <position position="260"/>
    </location>
    <ligand>
        <name>Zn(2+)</name>
        <dbReference type="ChEBI" id="CHEBI:29105"/>
    </ligand>
</feature>
<dbReference type="EMBL" id="CP017603">
    <property type="protein sequence ID" value="AOY75817.1"/>
    <property type="molecule type" value="Genomic_DNA"/>
</dbReference>
<protein>
    <recommendedName>
        <fullName evidence="9 10">3-dehydroquinate synthase</fullName>
        <shortName evidence="9">DHQS</shortName>
        <ecNumber evidence="9 10">4.2.3.4</ecNumber>
    </recommendedName>
</protein>
<dbReference type="InterPro" id="IPR030960">
    <property type="entry name" value="DHQS/DOIS_N"/>
</dbReference>
<feature type="binding site" evidence="9">
    <location>
        <position position="147"/>
    </location>
    <ligand>
        <name>NAD(+)</name>
        <dbReference type="ChEBI" id="CHEBI:57540"/>
    </ligand>
</feature>
<accession>A0AAC9WEV5</accession>
<dbReference type="KEGG" id="cfm:BJL90_07825"/>
<dbReference type="EMBL" id="CP020559">
    <property type="protein sequence ID" value="ARE86146.1"/>
    <property type="molecule type" value="Genomic_DNA"/>
</dbReference>
<dbReference type="HAMAP" id="MF_00110">
    <property type="entry name" value="DHQ_synthase"/>
    <property type="match status" value="1"/>
</dbReference>
<dbReference type="InterPro" id="IPR056179">
    <property type="entry name" value="DHQS_C"/>
</dbReference>
<comment type="similarity">
    <text evidence="9">Belongs to the sugar phosphate cyclases superfamily. Dehydroquinate synthase family.</text>
</comment>
<evidence type="ECO:0000313" key="14">
    <source>
        <dbReference type="EMBL" id="ARE86146.1"/>
    </source>
</evidence>
<feature type="binding site" evidence="9">
    <location>
        <begin position="101"/>
        <end position="105"/>
    </location>
    <ligand>
        <name>NAD(+)</name>
        <dbReference type="ChEBI" id="CHEBI:57540"/>
    </ligand>
</feature>
<evidence type="ECO:0000256" key="10">
    <source>
        <dbReference type="NCBIfam" id="TIGR01357"/>
    </source>
</evidence>
<gene>
    <name evidence="9 14" type="primary">aroB</name>
    <name evidence="13" type="ORF">BJL90_07825</name>
    <name evidence="14" type="ORF">CLFO_04620</name>
</gene>
<comment type="cofactor">
    <cofactor evidence="9">
        <name>Co(2+)</name>
        <dbReference type="ChEBI" id="CHEBI:48828"/>
    </cofactor>
    <cofactor evidence="9">
        <name>Zn(2+)</name>
        <dbReference type="ChEBI" id="CHEBI:29105"/>
    </cofactor>
    <text evidence="9">Binds 1 divalent metal cation per subunit. Can use either Co(2+) or Zn(2+).</text>
</comment>
<keyword evidence="5 9" id="KW-0862">Zinc</keyword>
<keyword evidence="9" id="KW-0028">Amino-acid biosynthesis</keyword>
<proteinExistence type="inferred from homology"/>
<keyword evidence="3 9" id="KW-0479">Metal-binding</keyword>
<feature type="binding site" evidence="9">
    <location>
        <position position="180"/>
    </location>
    <ligand>
        <name>Zn(2+)</name>
        <dbReference type="ChEBI" id="CHEBI:29105"/>
    </ligand>
</feature>
<comment type="pathway">
    <text evidence="9">Metabolic intermediate biosynthesis; chorismate biosynthesis; chorismate from D-erythrose 4-phosphate and phosphoenolpyruvate: step 2/7.</text>
</comment>
<dbReference type="AlphaFoldDB" id="A0AAC9WEV5"/>
<evidence type="ECO:0000313" key="16">
    <source>
        <dbReference type="Proteomes" id="UP000192478"/>
    </source>
</evidence>
<dbReference type="Pfam" id="PF24621">
    <property type="entry name" value="DHQS_C"/>
    <property type="match status" value="1"/>
</dbReference>
<dbReference type="Proteomes" id="UP000177894">
    <property type="component" value="Chromosome"/>
</dbReference>
<keyword evidence="7 9" id="KW-0456">Lyase</keyword>
<evidence type="ECO:0000259" key="11">
    <source>
        <dbReference type="Pfam" id="PF01761"/>
    </source>
</evidence>
<dbReference type="GO" id="GO:0008652">
    <property type="term" value="P:amino acid biosynthetic process"/>
    <property type="evidence" value="ECO:0007669"/>
    <property type="project" value="UniProtKB-KW"/>
</dbReference>
<dbReference type="EC" id="4.2.3.4" evidence="9 10"/>
<sequence>MEKLYIDLGENSYPIAINGGLRYDIDNYLGEADKCLLITDENVDGLYGKDLQQFLKERTIEKIVLSPGEASKNLATVEGILHKMIEGGFTRKSQIIALGGGVVGDIAGFCASIYMRGIPFIQVPTTLLSQVDSSVGGKTGVNMPQAKNIVGSFYQPKSVMIDIEVLRTLPKRELLSGIGEVIKYGIIYDYDFLCYISDEFAQIMNLKEESLKKVIKKCCEIKAEIVSKDEKEKGLRKILNYGHTIGHGLEAITQYKKYTHGEAVLIGMYYEAKMAKVMGLIKEEYYKEIENIIKKTEISLDIGEFSLQDLVKSMTKDKKNQGDKISFILPSSKGEVKEVLLSKEEVVW</sequence>
<dbReference type="GO" id="GO:0009073">
    <property type="term" value="P:aromatic amino acid family biosynthetic process"/>
    <property type="evidence" value="ECO:0007669"/>
    <property type="project" value="UniProtKB-KW"/>
</dbReference>
<comment type="cofactor">
    <cofactor evidence="2">
        <name>Zn(2+)</name>
        <dbReference type="ChEBI" id="CHEBI:29105"/>
    </cofactor>
</comment>
<feature type="binding site" evidence="9">
    <location>
        <begin position="125"/>
        <end position="126"/>
    </location>
    <ligand>
        <name>NAD(+)</name>
        <dbReference type="ChEBI" id="CHEBI:57540"/>
    </ligand>
</feature>
<keyword evidence="9" id="KW-0963">Cytoplasm</keyword>
<dbReference type="Pfam" id="PF01761">
    <property type="entry name" value="DHQ_synthase"/>
    <property type="match status" value="1"/>
</dbReference>
<evidence type="ECO:0000256" key="5">
    <source>
        <dbReference type="ARBA" id="ARBA00022833"/>
    </source>
</evidence>
<organism evidence="14 16">
    <name type="scientific">Clostridium formicaceticum</name>
    <dbReference type="NCBI Taxonomy" id="1497"/>
    <lineage>
        <taxon>Bacteria</taxon>
        <taxon>Bacillati</taxon>
        <taxon>Bacillota</taxon>
        <taxon>Clostridia</taxon>
        <taxon>Eubacteriales</taxon>
        <taxon>Clostridiaceae</taxon>
        <taxon>Clostridium</taxon>
    </lineage>
</organism>
<keyword evidence="6 9" id="KW-0520">NAD</keyword>
<evidence type="ECO:0000256" key="4">
    <source>
        <dbReference type="ARBA" id="ARBA00022741"/>
    </source>
</evidence>
<comment type="caution">
    <text evidence="9">Lacks conserved residue(s) required for the propagation of feature annotation.</text>
</comment>
<evidence type="ECO:0000313" key="13">
    <source>
        <dbReference type="EMBL" id="AOY75817.1"/>
    </source>
</evidence>
<feature type="binding site" evidence="9">
    <location>
        <position position="138"/>
    </location>
    <ligand>
        <name>NAD(+)</name>
        <dbReference type="ChEBI" id="CHEBI:57540"/>
    </ligand>
</feature>
<keyword evidence="9" id="KW-0057">Aromatic amino acid biosynthesis</keyword>
<dbReference type="PANTHER" id="PTHR43622:SF1">
    <property type="entry name" value="3-DEHYDROQUINATE SYNTHASE"/>
    <property type="match status" value="1"/>
</dbReference>
<dbReference type="PANTHER" id="PTHR43622">
    <property type="entry name" value="3-DEHYDROQUINATE SYNTHASE"/>
    <property type="match status" value="1"/>
</dbReference>
<dbReference type="PIRSF" id="PIRSF001455">
    <property type="entry name" value="DHQ_synth"/>
    <property type="match status" value="1"/>
</dbReference>
<keyword evidence="15" id="KW-1185">Reference proteome</keyword>
<evidence type="ECO:0000256" key="2">
    <source>
        <dbReference type="ARBA" id="ARBA00001947"/>
    </source>
</evidence>
<dbReference type="RefSeq" id="WP_070966234.1">
    <property type="nucleotide sequence ID" value="NZ_CP017603.1"/>
</dbReference>
<dbReference type="Proteomes" id="UP000192478">
    <property type="component" value="Chromosome"/>
</dbReference>
<feature type="binding site" evidence="9">
    <location>
        <position position="243"/>
    </location>
    <ligand>
        <name>Zn(2+)</name>
        <dbReference type="ChEBI" id="CHEBI:29105"/>
    </ligand>
</feature>
<comment type="catalytic activity">
    <reaction evidence="9">
        <text>7-phospho-2-dehydro-3-deoxy-D-arabino-heptonate = 3-dehydroquinate + phosphate</text>
        <dbReference type="Rhea" id="RHEA:21968"/>
        <dbReference type="ChEBI" id="CHEBI:32364"/>
        <dbReference type="ChEBI" id="CHEBI:43474"/>
        <dbReference type="ChEBI" id="CHEBI:58394"/>
        <dbReference type="EC" id="4.2.3.4"/>
    </reaction>
</comment>
<feature type="domain" description="3-dehydroquinate synthase N-terminal" evidence="11">
    <location>
        <begin position="63"/>
        <end position="174"/>
    </location>
</feature>
<evidence type="ECO:0000256" key="8">
    <source>
        <dbReference type="ARBA" id="ARBA00023285"/>
    </source>
</evidence>
<evidence type="ECO:0000256" key="1">
    <source>
        <dbReference type="ARBA" id="ARBA00001911"/>
    </source>
</evidence>
<dbReference type="InterPro" id="IPR050071">
    <property type="entry name" value="Dehydroquinate_synthase"/>
</dbReference>
<reference evidence="14 16" key="2">
    <citation type="submission" date="2017-03" db="EMBL/GenBank/DDBJ databases">
        <title>Complete sequence of Clostridium formicaceticum DSM 92.</title>
        <authorList>
            <person name="Poehlein A."/>
            <person name="Karl M."/>
            <person name="Bengelsdorf F.R."/>
            <person name="Duerre P."/>
            <person name="Daniel R."/>
        </authorList>
    </citation>
    <scope>NUCLEOTIDE SEQUENCE [LARGE SCALE GENOMIC DNA]</scope>
    <source>
        <strain evidence="14 16">DSM 92</strain>
    </source>
</reference>
<comment type="function">
    <text evidence="9">Catalyzes the conversion of 3-deoxy-D-arabino-heptulosonate 7-phosphate (DAHP) to dehydroquinate (DHQ).</text>
</comment>
<comment type="cofactor">
    <cofactor evidence="1 9">
        <name>NAD(+)</name>
        <dbReference type="ChEBI" id="CHEBI:57540"/>
    </cofactor>
</comment>
<dbReference type="InterPro" id="IPR030963">
    <property type="entry name" value="DHQ_synth_fam"/>
</dbReference>
<evidence type="ECO:0000256" key="3">
    <source>
        <dbReference type="ARBA" id="ARBA00022723"/>
    </source>
</evidence>
<evidence type="ECO:0000256" key="6">
    <source>
        <dbReference type="ARBA" id="ARBA00023027"/>
    </source>
</evidence>
<evidence type="ECO:0000313" key="15">
    <source>
        <dbReference type="Proteomes" id="UP000177894"/>
    </source>
</evidence>
<dbReference type="GO" id="GO:0046872">
    <property type="term" value="F:metal ion binding"/>
    <property type="evidence" value="ECO:0007669"/>
    <property type="project" value="UniProtKB-KW"/>
</dbReference>
<feature type="domain" description="3-dehydroquinate synthase C-terminal" evidence="12">
    <location>
        <begin position="177"/>
        <end position="320"/>
    </location>
</feature>